<dbReference type="GO" id="GO:0016887">
    <property type="term" value="F:ATP hydrolysis activity"/>
    <property type="evidence" value="ECO:0007669"/>
    <property type="project" value="InterPro"/>
</dbReference>
<dbReference type="Proteomes" id="UP000218238">
    <property type="component" value="Unassembled WGS sequence"/>
</dbReference>
<feature type="transmembrane region" description="Helical" evidence="7">
    <location>
        <begin position="280"/>
        <end position="305"/>
    </location>
</feature>
<accession>A0A2A2THF3</accession>
<keyword evidence="5 7" id="KW-1133">Transmembrane helix</keyword>
<dbReference type="SUPFAM" id="SSF52540">
    <property type="entry name" value="P-loop containing nucleoside triphosphate hydrolases"/>
    <property type="match status" value="1"/>
</dbReference>
<dbReference type="InterPro" id="IPR003593">
    <property type="entry name" value="AAA+_ATPase"/>
</dbReference>
<dbReference type="Gene3D" id="3.40.50.300">
    <property type="entry name" value="P-loop containing nucleotide triphosphate hydrolases"/>
    <property type="match status" value="1"/>
</dbReference>
<dbReference type="PROSITE" id="PS00211">
    <property type="entry name" value="ABC_TRANSPORTER_1"/>
    <property type="match status" value="1"/>
</dbReference>
<dbReference type="SMART" id="SM00382">
    <property type="entry name" value="AAA"/>
    <property type="match status" value="1"/>
</dbReference>
<dbReference type="EMBL" id="NTFS01000158">
    <property type="protein sequence ID" value="PAX53237.1"/>
    <property type="molecule type" value="Genomic_DNA"/>
</dbReference>
<dbReference type="InterPro" id="IPR017871">
    <property type="entry name" value="ABC_transporter-like_CS"/>
</dbReference>
<dbReference type="InterPro" id="IPR011527">
    <property type="entry name" value="ABC1_TM_dom"/>
</dbReference>
<dbReference type="OrthoDB" id="501491at2"/>
<evidence type="ECO:0000256" key="2">
    <source>
        <dbReference type="ARBA" id="ARBA00022692"/>
    </source>
</evidence>
<feature type="transmembrane region" description="Helical" evidence="7">
    <location>
        <begin position="172"/>
        <end position="192"/>
    </location>
</feature>
<feature type="transmembrane region" description="Helical" evidence="7">
    <location>
        <begin position="198"/>
        <end position="215"/>
    </location>
</feature>
<dbReference type="AlphaFoldDB" id="A0A2A2THF3"/>
<keyword evidence="4 10" id="KW-0067">ATP-binding</keyword>
<dbReference type="SUPFAM" id="SSF90123">
    <property type="entry name" value="ABC transporter transmembrane region"/>
    <property type="match status" value="1"/>
</dbReference>
<dbReference type="Pfam" id="PF00005">
    <property type="entry name" value="ABC_tran"/>
    <property type="match status" value="1"/>
</dbReference>
<dbReference type="FunFam" id="3.40.50.300:FF:000218">
    <property type="entry name" value="Multidrug ABC transporter ATP-binding protein"/>
    <property type="match status" value="1"/>
</dbReference>
<keyword evidence="6 7" id="KW-0472">Membrane</keyword>
<dbReference type="PROSITE" id="PS50929">
    <property type="entry name" value="ABC_TM1F"/>
    <property type="match status" value="1"/>
</dbReference>
<evidence type="ECO:0000256" key="4">
    <source>
        <dbReference type="ARBA" id="ARBA00022840"/>
    </source>
</evidence>
<feature type="transmembrane region" description="Helical" evidence="7">
    <location>
        <begin position="81"/>
        <end position="107"/>
    </location>
</feature>
<dbReference type="GO" id="GO:0034040">
    <property type="term" value="F:ATPase-coupled lipid transmembrane transporter activity"/>
    <property type="evidence" value="ECO:0007669"/>
    <property type="project" value="TreeGrafter"/>
</dbReference>
<evidence type="ECO:0000256" key="5">
    <source>
        <dbReference type="ARBA" id="ARBA00022989"/>
    </source>
</evidence>
<evidence type="ECO:0000256" key="1">
    <source>
        <dbReference type="ARBA" id="ARBA00004651"/>
    </source>
</evidence>
<comment type="subcellular location">
    <subcellularLocation>
        <location evidence="1">Cell membrane</location>
        <topology evidence="1">Multi-pass membrane protein</topology>
    </subcellularLocation>
</comment>
<feature type="domain" description="ABC transmembrane type-1" evidence="9">
    <location>
        <begin position="37"/>
        <end position="340"/>
    </location>
</feature>
<dbReference type="InterPro" id="IPR027417">
    <property type="entry name" value="P-loop_NTPase"/>
</dbReference>
<feature type="domain" description="ABC transporter" evidence="8">
    <location>
        <begin position="374"/>
        <end position="608"/>
    </location>
</feature>
<evidence type="ECO:0000313" key="11">
    <source>
        <dbReference type="Proteomes" id="UP000218238"/>
    </source>
</evidence>
<gene>
    <name evidence="10" type="ORF">CK510_15020</name>
</gene>
<dbReference type="InterPro" id="IPR039421">
    <property type="entry name" value="Type_1_exporter"/>
</dbReference>
<dbReference type="GO" id="GO:0005524">
    <property type="term" value="F:ATP binding"/>
    <property type="evidence" value="ECO:0007669"/>
    <property type="project" value="UniProtKB-KW"/>
</dbReference>
<dbReference type="InterPro" id="IPR036640">
    <property type="entry name" value="ABC1_TM_sf"/>
</dbReference>
<dbReference type="Gene3D" id="1.20.1560.10">
    <property type="entry name" value="ABC transporter type 1, transmembrane domain"/>
    <property type="match status" value="1"/>
</dbReference>
<dbReference type="NCBIfam" id="NF045513">
    <property type="entry name" value="HepA_fam_ABC"/>
    <property type="match status" value="1"/>
</dbReference>
<name>A0A2A2THF3_9CYAN</name>
<comment type="caution">
    <text evidence="10">The sequence shown here is derived from an EMBL/GenBank/DDBJ whole genome shotgun (WGS) entry which is preliminary data.</text>
</comment>
<feature type="transmembrane region" description="Helical" evidence="7">
    <location>
        <begin position="36"/>
        <end position="61"/>
    </location>
</feature>
<reference evidence="10 11" key="1">
    <citation type="submission" date="2017-08" db="EMBL/GenBank/DDBJ databases">
        <title>Draft genome sequence of filamentous cyanobacterium Calothrix elsteri CCALA 953.</title>
        <authorList>
            <person name="Gagunashvili A.N."/>
            <person name="Elster J."/>
            <person name="Andresson O.S."/>
        </authorList>
    </citation>
    <scope>NUCLEOTIDE SEQUENCE [LARGE SCALE GENOMIC DNA]</scope>
    <source>
        <strain evidence="10 11">CCALA 953</strain>
    </source>
</reference>
<dbReference type="PANTHER" id="PTHR24221:SF654">
    <property type="entry name" value="ATP-BINDING CASSETTE SUB-FAMILY B MEMBER 6"/>
    <property type="match status" value="1"/>
</dbReference>
<evidence type="ECO:0000259" key="8">
    <source>
        <dbReference type="PROSITE" id="PS50893"/>
    </source>
</evidence>
<keyword evidence="2 7" id="KW-0812">Transmembrane</keyword>
<evidence type="ECO:0000259" key="9">
    <source>
        <dbReference type="PROSITE" id="PS50929"/>
    </source>
</evidence>
<dbReference type="GO" id="GO:0005886">
    <property type="term" value="C:plasma membrane"/>
    <property type="evidence" value="ECO:0007669"/>
    <property type="project" value="UniProtKB-SubCell"/>
</dbReference>
<protein>
    <submittedName>
        <fullName evidence="10">ABC transporter ATP-binding protein</fullName>
    </submittedName>
</protein>
<sequence length="615" mass="68278">MLIKREHLIRKLLETSKVWQENSLILRELNSFRAKIIQAILFTLIAAVLEATGVGLIASLLQGLTNPNQPPMYTGVDWFDIWFLGIKASATIRIYKISGLILLTVWIRAIFSYLGKYLAKTCEINLVDALRRQIFEQFQRFNLNYYTQSRGAELINIFSLEVSNINQAFNEVINFVTKSCVILAYTVAMLLISWQLTLATVLAFSLLAVAVSNLIKWVREASFTITSTGADMAAIATEYINGAKTIQASWSQEFEGKRFDRAARLFTAAYMESNRVGSSVLPLAEAAATTILIGIIIFAVSTFIVNGSLHVISLLAFLFALFRLLPILAHMNSSWGTIAMFAGSLQVVHQLLRTDNKNYTSDGEIEFSSLKQGINFQNVDFSYDNQHPILENISLSIERGQTVAIIGASGSGKTTIADLIIRFYDPILGDIYIDNVNLSQYKLSSLRQKMAVVSQDTFIFNTSVGENIAYGLEGISNQAIEEAAKQANALEFILEMPAGFETKLGDRGVRLSGGQRQRIAIARALLRNPEILILDEATSALDSISEGLVQESLEKLAAGRTVIAIAHRLSTIYKADKIIVLESGKIVEQGSYQELLQQKGKLWKYHQMQNQIVNG</sequence>
<dbReference type="RefSeq" id="WP_095722472.1">
    <property type="nucleotide sequence ID" value="NZ_NTFS01000158.1"/>
</dbReference>
<evidence type="ECO:0000256" key="3">
    <source>
        <dbReference type="ARBA" id="ARBA00022741"/>
    </source>
</evidence>
<dbReference type="InterPro" id="IPR003439">
    <property type="entry name" value="ABC_transporter-like_ATP-bd"/>
</dbReference>
<organism evidence="10 11">
    <name type="scientific">Brunnivagina elsteri CCALA 953</name>
    <dbReference type="NCBI Taxonomy" id="987040"/>
    <lineage>
        <taxon>Bacteria</taxon>
        <taxon>Bacillati</taxon>
        <taxon>Cyanobacteriota</taxon>
        <taxon>Cyanophyceae</taxon>
        <taxon>Nostocales</taxon>
        <taxon>Calotrichaceae</taxon>
        <taxon>Brunnivagina</taxon>
    </lineage>
</organism>
<evidence type="ECO:0000256" key="6">
    <source>
        <dbReference type="ARBA" id="ARBA00023136"/>
    </source>
</evidence>
<keyword evidence="3" id="KW-0547">Nucleotide-binding</keyword>
<feature type="transmembrane region" description="Helical" evidence="7">
    <location>
        <begin position="311"/>
        <end position="331"/>
    </location>
</feature>
<proteinExistence type="predicted"/>
<dbReference type="GO" id="GO:0140359">
    <property type="term" value="F:ABC-type transporter activity"/>
    <property type="evidence" value="ECO:0007669"/>
    <property type="project" value="InterPro"/>
</dbReference>
<keyword evidence="11" id="KW-1185">Reference proteome</keyword>
<dbReference type="PROSITE" id="PS50893">
    <property type="entry name" value="ABC_TRANSPORTER_2"/>
    <property type="match status" value="1"/>
</dbReference>
<dbReference type="Pfam" id="PF00664">
    <property type="entry name" value="ABC_membrane"/>
    <property type="match status" value="1"/>
</dbReference>
<evidence type="ECO:0000256" key="7">
    <source>
        <dbReference type="SAM" id="Phobius"/>
    </source>
</evidence>
<dbReference type="PANTHER" id="PTHR24221">
    <property type="entry name" value="ATP-BINDING CASSETTE SUB-FAMILY B"/>
    <property type="match status" value="1"/>
</dbReference>
<evidence type="ECO:0000313" key="10">
    <source>
        <dbReference type="EMBL" id="PAX53237.1"/>
    </source>
</evidence>